<dbReference type="PANTHER" id="PTHR46682">
    <property type="entry name" value="ADHESION G-PROTEIN COUPLED RECEPTOR V1"/>
    <property type="match status" value="1"/>
</dbReference>
<gene>
    <name evidence="7" type="ORF">H8S57_04785</name>
</gene>
<feature type="compositionally biased region" description="Basic and acidic residues" evidence="4">
    <location>
        <begin position="1431"/>
        <end position="1444"/>
    </location>
</feature>
<dbReference type="GO" id="GO:0016020">
    <property type="term" value="C:membrane"/>
    <property type="evidence" value="ECO:0007669"/>
    <property type="project" value="InterPro"/>
</dbReference>
<evidence type="ECO:0000256" key="4">
    <source>
        <dbReference type="SAM" id="MobiDB-lite"/>
    </source>
</evidence>
<evidence type="ECO:0000313" key="8">
    <source>
        <dbReference type="Proteomes" id="UP000661435"/>
    </source>
</evidence>
<organism evidence="7 8">
    <name type="scientific">Lawsonibacter hominis</name>
    <dbReference type="NCBI Taxonomy" id="2763053"/>
    <lineage>
        <taxon>Bacteria</taxon>
        <taxon>Bacillati</taxon>
        <taxon>Bacillota</taxon>
        <taxon>Clostridia</taxon>
        <taxon>Eubacteriales</taxon>
        <taxon>Oscillospiraceae</taxon>
        <taxon>Lawsonibacter</taxon>
    </lineage>
</organism>
<feature type="signal peptide" evidence="5">
    <location>
        <begin position="1"/>
        <end position="32"/>
    </location>
</feature>
<evidence type="ECO:0000256" key="3">
    <source>
        <dbReference type="ARBA" id="ARBA00022837"/>
    </source>
</evidence>
<sequence length="4125" mass="438072">MSGKKGSGVCRRLLCAALTVLMLFEASGSALAYLVTGEGSAPTSVVYTDTNGNTQPVDESWEETFPYGAFAFETSGLALSEGESGVIKVYRLGGTTGRATAYLTYEPVLLQDENGGAVYDYAVSANDVAIQVEEPLPRARYDAVGMPPVPETGDAAVRAVPDELGYSLRLSETAQSYQWQILSDGAWKDIQDAAGAEVPADAEFIDSGSYDYRCIYTLGGVEYCSVSLRGTVYEKPEEEVLAQRPEGLELNAEPVYTPLDLLGEGEDPYNGWAFELIFADGEWVKEIHLDALTDQLPEAQEAAAFTIRDCEGGQVLESANTLLFRIEDANDPEPSTLGFTVSQVTVDQADGTAQVMIERVGGAQRPVSVEYTTVDATALAGRDYAQTSGKLMFYAGVTRLPVTVELIDDGAASMEPVSFEIVLSELLGDDSCRFAQDTVRVELINSGRGGAANLATQLYDPEAVDVSGAVAERDGAANAGSGRVTGAQVAAEEPEPVYSTLVDDGAQGDISLQAYAPSLKKIVFANPQSAWTGTAEAAQKSYWGIGTNTDGAAVLYGAGDTAKKIGKDYNGSVDVTIDKGVALASRKDADAVLKSAGWEALGGAREIAGQLFSGYRAEILTRMGHDTSYLDGFTYKYSYTEPRLWLMQGSTSLVDNPRYVKRFGSGPLNKSWTIRASDDGSNYYNPFSGTYSGGMGFTGSLSLGMSLWYASYDSHQHDELNDASMVWLKSMSLTRRIFAVDAFKTEVSTPNDSNTAPANCAVLSESNYSGFQPKVEIVGGKGGVNGSNQLYVGSTVKITAGTAPAGYYVSNVVVYQSTDGGSTWKTFGKFGAGSYDAAEKSYTFKLVGSASAPLNDGDLRAQYKFRVCYSRSSTITVDFEKSVPRRENSLTQIDTDKINYPLNGYYDGSTYGSDHGFTYGVSAAITYGYSTFNSSTGDFGTACTETTLAKPTALSGAAEWSFDATNIQWVCFNLSSRDLLLINGTAYAGNAKIYLQEADFAGGLSVLYYHEDYRTAQSAMKTAISWMAVYWDANGNGKIDGYYNETNSSFVLTAVDGVRDEFCAYVTGGSANETQFAPKKNANGDYCQYFIKACYTMTPRSLVVPEGASESERAQILPALVTAVNPDSAAYSRLTPEQRAYRYLVSGLTRQNSSAAETRSADGHLKYGAAANARSTLDIPLGGDVSPATLAEGAAAYTWNPVFRGNMLYPFAAPEPITVENSIAGPTPVTQQYTIERDEEGIITGYAYTEEGLKRMNGYLSSFTGTTTFALVTQEQRYSTADILAGVQSGVKLGGGAAGTDDDTLYVQDAADYSVRPDSVTLGGYSTTPDAEYLKQMQDESSPNSDVDMDDSGSEMSEFNVDLGINLGSMELAVTDYVTILLDENKVGFAVGLPLGETGDESKGFADKNKDNWTQFGDFFKKGNFGGDESYKKAATEHTRKKNADAAAAAASPNPSSPPQPNPYDKTQFKSKSFSVGFAVGLAFLFEYNPLDNGYYFEGMTVSFSVSLTFRIQARLTVCPIVYFYFQFDGSIEIATGLGVIRDSVEITPAVLDAKSAANYEKQISLTYMARPSAGAVITQAAYEKLTAAGKLLYKAADLAGYYYSAAYPAFADAKAVYLETGDYFLTGEQYGVLTDTEKENYEWTVSGAYNKSHYRSYSAALEAYNAAAAYSFETGYKAFNVRFSGKLAVDVYTKQDGAWKPAPEGSGYISGFISSDGKADTQVVLKKQDGMTLAETVKVVLRPLDYDTQTTLDKTTISYIAQIQDIRNEVYWKGISISPSIGLEVGAGVGVELLKVELYAKLGLEATFLLGVYNTNYDPYDMDAGNDEKYAPASVESFGFSIGIGLRVVLLAFTFELDAATYCVDYDGADWETGWHFLNDWVQDASEDGFLGVTIRPPQSTEQKLYAPEDNAEPELGTLAYDPTDETVPFQLSGYGSSVDAANLSTAVLPGGDYKVIRAGERDFIVYTVSRSEAGIAGEDVPQLVMSELKRVNTAADGQTPAYKYGLANPTGASGAGVPLYLVLDPDGTGDLDFDVWVEEGSDGTSGAAAYTIHSTWVSYASAAQTEPTKPGSTPYGGMNADNYKTIPAPSAPAESAYYTATGETYTTEDYGQLPQEEQALCKETGSGTWTKYTLAEGYATLAAAESAYQAAQSAYAADRDSYQAWHAYYLSLDSYNAYLQDRLKSAAQNTVLKAAEWSYTSTPYSGEGEGAPEIRNDAAFHPAQILGGDGAGGSVGYVFAPASNGSGSAVFFGSTLTQDASGEAYDRYVQFLTDSGMADTDYADYLKSTKKSTLDVLGTRSNLNLACQSGGVWKVSSMALAEGQTLGNVEFTQLDDGAYYLAYTTRQDAYEGSGKNADHLTVERLFLRKVTASGDTVEWGTPYLLRMTRDYDQDSGKDGIYTAAGAFTAYESPYFSNLSFLTAAVDSDMLTGTEESFSTMAVQEHTFLLFEMNGATYLILDDSLKSITASQTGAIHPFFTGAKHADGAQEASGKLEVTIGADAKGNLFAVYVGSVPNTTNNALYLSAYDPATNTWGDGVMLAMRNMDTYEASLRYDWGSLTAQAAYLGLAGEGGGLLTDADVRSLYGEDADNVLANLKAYPDDLGDKNNLTFSNVQAVQGAAGELLVLTQGTLAELGVVSYTNGAETAYMVMPEYADGGMSSSLGMYAVSYGKGSQNLGEGKLAFGHTDFSVGSRLYVSLSAVNTGDTAFRGSPAQPITATLTADGQALASWKIESNIRSGQTLVLDGDCAALERDLPEGTTFTLTLQEYEGAGYEDPANVSVDLFTVEQYPDLGVEDLTATVANVSADGSTTTLNVEFVAANRGSGKAEGVYAQFTYADATDENGEATYAVLPLTGSDLTVDQARRLETLAADENGDANLAQGILYLYNAADGNNDLEAGYGRRVSGTVTVPSKAFAAGESGYLKLKIELFTGSDRITGLDAGVVNAVHDEYYAANNAQTVDLQAVTRYTAAPSVVIPMGTTTLVPVTAVSARGTRPALSVTEIDDATDGPNIGILNFRQSTAAGGSVSGVLSITPSRPGTGVIHLYDADTESRVAVAFTVTEAAEGIDIFNDNGAFTFYNADGTPYDAEAVGNQSWAFNSAPGWGTGGSAEIPLRSNLSIGEQGASFTFRTVAESIDLYFQGSIEVSSKDYPNYQGDACTNATGGSTPTKITLGSNDDNTAYTVTVKITSTTASFDRLVEHYSGGVVPTPDYDGTNPLFIWSRSFPATASITGGGAAIPLSLYVLDNNGLDYISINGTRCNAASGAVTQLDGDGLLWRYDFGALAANGNYDITAVDISGNTVSTTLIVDWFNTAASGDETTVAVPRYGADFYLDAAKWGGTPVGTGAIEKLNITFTEQSGNEKATGNTHEVYCFDGSSFAPMTAEASNAAMFKVSGNGIYWTRTVNSDKTWSAQVLYMGQVDANLPQVTLAFNQAGGALEWSAYKTGSAAAQITDVAVNGYKVNAQPGKNLYGTLEIAYNGTYTITAEDAGGNRNSIACTVDALKLDLAGCSAASTGAWNQARNNGRVEADLSGAVGASYHGEDSNEAQNDYHARYQTALVPGGYDLNGLAEDTELVWTPVNKGNAFRCVYEGLTPGAYLLVVRDAADPANVSSLPVSVADDAITVRAVTLNASSSSASDGQVLATAAGGNTESFEFAILAAPGYKGSTPGIADFLALDTAQSTQDDIVWSLADDPAVNQRAKTFTGLKAGQYLVAVRGVYGATQAQLATLVAARKTLNDAKRALAEAKDPVAEELERLKAAVEAAQAGYDGAVQALQNASAAAYEGASGYWDGADVIVVTVVDNSIFGGSSSAGSRSNLRGVSADGNGSAVYTIKSSKADLTRADSQSIVEANQTSNVVLKGGGLAVYIPRGTLEEGFDVNRLIVKPDEAKSGMVVQYTDLGGTAVIRPWCLVSDGAAQYIAAGAGDYALVMGSADFEDTDWLWGAESIGFTARRELFTGTGEGLFSPNLPMTRAMFVTVLWRMAGSPAAEGGLTFTDLKGEWYRQAVRWAVANGIADGYSAERFGPDDPVSREQMCVFLCRFLEHLGWTLDREFSGAAFADGAGISTWAADCVDICTRAGLVQGVGGNAFAPKQSASRMEVSTLLTRFVTKLVEKYCGV</sequence>
<dbReference type="GO" id="GO:0071277">
    <property type="term" value="P:cellular response to calcium ion"/>
    <property type="evidence" value="ECO:0007669"/>
    <property type="project" value="TreeGrafter"/>
</dbReference>
<dbReference type="Pfam" id="PF00395">
    <property type="entry name" value="SLH"/>
    <property type="match status" value="3"/>
</dbReference>
<dbReference type="InterPro" id="IPR026919">
    <property type="entry name" value="ADGRV1"/>
</dbReference>
<evidence type="ECO:0000256" key="5">
    <source>
        <dbReference type="SAM" id="SignalP"/>
    </source>
</evidence>
<keyword evidence="3" id="KW-0106">Calcium</keyword>
<accession>A0A8J6JC39</accession>
<keyword evidence="1 5" id="KW-0732">Signal</keyword>
<comment type="caution">
    <text evidence="7">The sequence shown here is derived from an EMBL/GenBank/DDBJ whole genome shotgun (WGS) entry which is preliminary data.</text>
</comment>
<dbReference type="GO" id="GO:0004930">
    <property type="term" value="F:G protein-coupled receptor activity"/>
    <property type="evidence" value="ECO:0007669"/>
    <property type="project" value="InterPro"/>
</dbReference>
<dbReference type="GO" id="GO:0001965">
    <property type="term" value="F:G-protein alpha-subunit binding"/>
    <property type="evidence" value="ECO:0007669"/>
    <property type="project" value="TreeGrafter"/>
</dbReference>
<dbReference type="InterPro" id="IPR003644">
    <property type="entry name" value="Calx_beta"/>
</dbReference>
<keyword evidence="2" id="KW-0677">Repeat</keyword>
<dbReference type="GO" id="GO:0005737">
    <property type="term" value="C:cytoplasm"/>
    <property type="evidence" value="ECO:0007669"/>
    <property type="project" value="TreeGrafter"/>
</dbReference>
<feature type="domain" description="SLH" evidence="6">
    <location>
        <begin position="3937"/>
        <end position="3995"/>
    </location>
</feature>
<dbReference type="PANTHER" id="PTHR46682:SF1">
    <property type="entry name" value="ADHESION G-PROTEIN COUPLED RECEPTOR V1"/>
    <property type="match status" value="1"/>
</dbReference>
<proteinExistence type="predicted"/>
<dbReference type="InterPro" id="IPR001119">
    <property type="entry name" value="SLH_dom"/>
</dbReference>
<protein>
    <submittedName>
        <fullName evidence="7">S-layer homology domain-containing protein</fullName>
    </submittedName>
</protein>
<evidence type="ECO:0000259" key="6">
    <source>
        <dbReference type="PROSITE" id="PS51272"/>
    </source>
</evidence>
<evidence type="ECO:0000256" key="2">
    <source>
        <dbReference type="ARBA" id="ARBA00022737"/>
    </source>
</evidence>
<feature type="compositionally biased region" description="Low complexity" evidence="4">
    <location>
        <begin position="1445"/>
        <end position="1454"/>
    </location>
</feature>
<evidence type="ECO:0000256" key="1">
    <source>
        <dbReference type="ARBA" id="ARBA00022729"/>
    </source>
</evidence>
<dbReference type="RefSeq" id="WP_186906938.1">
    <property type="nucleotide sequence ID" value="NZ_JACOPP010000004.1"/>
</dbReference>
<dbReference type="Gene3D" id="2.60.40.2030">
    <property type="match status" value="1"/>
</dbReference>
<evidence type="ECO:0000313" key="7">
    <source>
        <dbReference type="EMBL" id="MBC5733043.1"/>
    </source>
</evidence>
<feature type="domain" description="SLH" evidence="6">
    <location>
        <begin position="4062"/>
        <end position="4125"/>
    </location>
</feature>
<dbReference type="InterPro" id="IPR038081">
    <property type="entry name" value="CalX-like_sf"/>
</dbReference>
<dbReference type="SUPFAM" id="SSF141072">
    <property type="entry name" value="CalX-like"/>
    <property type="match status" value="2"/>
</dbReference>
<keyword evidence="8" id="KW-1185">Reference proteome</keyword>
<feature type="chain" id="PRO_5035325581" evidence="5">
    <location>
        <begin position="33"/>
        <end position="4125"/>
    </location>
</feature>
<feature type="region of interest" description="Disordered" evidence="4">
    <location>
        <begin position="1431"/>
        <end position="1466"/>
    </location>
</feature>
<dbReference type="PROSITE" id="PS51272">
    <property type="entry name" value="SLH"/>
    <property type="match status" value="3"/>
</dbReference>
<dbReference type="Proteomes" id="UP000661435">
    <property type="component" value="Unassembled WGS sequence"/>
</dbReference>
<feature type="domain" description="SLH" evidence="6">
    <location>
        <begin position="3996"/>
        <end position="4059"/>
    </location>
</feature>
<dbReference type="SMART" id="SM00237">
    <property type="entry name" value="Calx_beta"/>
    <property type="match status" value="1"/>
</dbReference>
<dbReference type="GO" id="GO:0010855">
    <property type="term" value="F:adenylate cyclase inhibitor activity"/>
    <property type="evidence" value="ECO:0007669"/>
    <property type="project" value="TreeGrafter"/>
</dbReference>
<dbReference type="EMBL" id="JACOPP010000004">
    <property type="protein sequence ID" value="MBC5733043.1"/>
    <property type="molecule type" value="Genomic_DNA"/>
</dbReference>
<dbReference type="Pfam" id="PF03160">
    <property type="entry name" value="Calx-beta"/>
    <property type="match status" value="2"/>
</dbReference>
<reference evidence="7" key="1">
    <citation type="submission" date="2020-08" db="EMBL/GenBank/DDBJ databases">
        <title>Genome public.</title>
        <authorList>
            <person name="Liu C."/>
            <person name="Sun Q."/>
        </authorList>
    </citation>
    <scope>NUCLEOTIDE SEQUENCE</scope>
    <source>
        <strain evidence="7">NSJ-51</strain>
    </source>
</reference>
<name>A0A8J6JC39_9FIRM</name>